<protein>
    <submittedName>
        <fullName evidence="3">MerR family transcriptional regulator</fullName>
    </submittedName>
</protein>
<dbReference type="SMART" id="SM00422">
    <property type="entry name" value="HTH_MERR"/>
    <property type="match status" value="1"/>
</dbReference>
<feature type="domain" description="HTH merR-type" evidence="2">
    <location>
        <begin position="1"/>
        <end position="70"/>
    </location>
</feature>
<dbReference type="PRINTS" id="PR00040">
    <property type="entry name" value="HTHMERR"/>
</dbReference>
<proteinExistence type="predicted"/>
<comment type="caution">
    <text evidence="3">The sequence shown here is derived from an EMBL/GenBank/DDBJ whole genome shotgun (WGS) entry which is preliminary data.</text>
</comment>
<dbReference type="SUPFAM" id="SSF46955">
    <property type="entry name" value="Putative DNA-binding domain"/>
    <property type="match status" value="1"/>
</dbReference>
<gene>
    <name evidence="3" type="ORF">OFY01_00330</name>
</gene>
<reference evidence="3" key="1">
    <citation type="submission" date="2022-10" db="EMBL/GenBank/DDBJ databases">
        <title>Streptomyces beihaiensis sp. nov., a chitin degrading actinobacterium, isolated from shrimp pond soil.</title>
        <authorList>
            <person name="Xie J."/>
            <person name="Shen N."/>
        </authorList>
    </citation>
    <scope>NUCLEOTIDE SEQUENCE</scope>
    <source>
        <strain evidence="3">GXMU-J5</strain>
    </source>
</reference>
<dbReference type="InterPro" id="IPR047057">
    <property type="entry name" value="MerR_fam"/>
</dbReference>
<evidence type="ECO:0000259" key="2">
    <source>
        <dbReference type="PROSITE" id="PS50937"/>
    </source>
</evidence>
<keyword evidence="1" id="KW-0238">DNA-binding</keyword>
<evidence type="ECO:0000313" key="3">
    <source>
        <dbReference type="EMBL" id="MCX3058242.1"/>
    </source>
</evidence>
<dbReference type="EMBL" id="JAPHNL010000001">
    <property type="protein sequence ID" value="MCX3058242.1"/>
    <property type="molecule type" value="Genomic_DNA"/>
</dbReference>
<dbReference type="CDD" id="cd04780">
    <property type="entry name" value="HTH_MerR-like_sg5"/>
    <property type="match status" value="1"/>
</dbReference>
<dbReference type="InterPro" id="IPR009061">
    <property type="entry name" value="DNA-bd_dom_put_sf"/>
</dbReference>
<dbReference type="Pfam" id="PF13411">
    <property type="entry name" value="MerR_1"/>
    <property type="match status" value="1"/>
</dbReference>
<dbReference type="Proteomes" id="UP001163064">
    <property type="component" value="Unassembled WGS sequence"/>
</dbReference>
<sequence>MRLAELSERSGVSAGTIKYYLREGLLPPGQRISATQAAYDESHLRRLNLVRALIQIGGVPVATVREVLRHIDDESLGTSFRLGAALWALPHPPDAPEGDPLAAEVTEGLDGFLTDMGWNHARELGALSPSYRSLISSVTTLVRLGFAGSLDVLAQYARRMDELARLDLDHLDTFPDDSQKVESAVAAAVLFEPVLLALRRLAQEEHSARRYGL</sequence>
<dbReference type="PANTHER" id="PTHR30204:SF98">
    <property type="entry name" value="HTH-TYPE TRANSCRIPTIONAL REGULATOR ADHR"/>
    <property type="match status" value="1"/>
</dbReference>
<accession>A0ABT3TP64</accession>
<evidence type="ECO:0000313" key="4">
    <source>
        <dbReference type="Proteomes" id="UP001163064"/>
    </source>
</evidence>
<dbReference type="PANTHER" id="PTHR30204">
    <property type="entry name" value="REDOX-CYCLING DRUG-SENSING TRANSCRIPTIONAL ACTIVATOR SOXR"/>
    <property type="match status" value="1"/>
</dbReference>
<dbReference type="Gene3D" id="1.10.1660.10">
    <property type="match status" value="1"/>
</dbReference>
<dbReference type="PROSITE" id="PS50937">
    <property type="entry name" value="HTH_MERR_2"/>
    <property type="match status" value="1"/>
</dbReference>
<name>A0ABT3TP64_9ACTN</name>
<dbReference type="RefSeq" id="WP_266595089.1">
    <property type="nucleotide sequence ID" value="NZ_JAPHNL010000001.1"/>
</dbReference>
<organism evidence="3 4">
    <name type="scientific">Streptomyces beihaiensis</name>
    <dbReference type="NCBI Taxonomy" id="2984495"/>
    <lineage>
        <taxon>Bacteria</taxon>
        <taxon>Bacillati</taxon>
        <taxon>Actinomycetota</taxon>
        <taxon>Actinomycetes</taxon>
        <taxon>Kitasatosporales</taxon>
        <taxon>Streptomycetaceae</taxon>
        <taxon>Streptomyces</taxon>
    </lineage>
</organism>
<evidence type="ECO:0000256" key="1">
    <source>
        <dbReference type="ARBA" id="ARBA00023125"/>
    </source>
</evidence>
<dbReference type="InterPro" id="IPR000551">
    <property type="entry name" value="MerR-type_HTH_dom"/>
</dbReference>
<keyword evidence="4" id="KW-1185">Reference proteome</keyword>